<keyword evidence="8 11" id="KW-0808">Transferase</keyword>
<evidence type="ECO:0000256" key="4">
    <source>
        <dbReference type="ARBA" id="ARBA00020902"/>
    </source>
</evidence>
<dbReference type="GO" id="GO:0008915">
    <property type="term" value="F:lipid-A-disaccharide synthase activity"/>
    <property type="evidence" value="ECO:0007669"/>
    <property type="project" value="UniProtKB-UniRule"/>
</dbReference>
<keyword evidence="7 11" id="KW-0328">Glycosyltransferase</keyword>
<keyword evidence="6 11" id="KW-0441">Lipid A biosynthesis</keyword>
<dbReference type="GO" id="GO:0005543">
    <property type="term" value="F:phospholipid binding"/>
    <property type="evidence" value="ECO:0007669"/>
    <property type="project" value="TreeGrafter"/>
</dbReference>
<organism evidence="12 13">
    <name type="scientific">Shewanella polaris</name>
    <dbReference type="NCBI Taxonomy" id="2588449"/>
    <lineage>
        <taxon>Bacteria</taxon>
        <taxon>Pseudomonadati</taxon>
        <taxon>Pseudomonadota</taxon>
        <taxon>Gammaproteobacteria</taxon>
        <taxon>Alteromonadales</taxon>
        <taxon>Shewanellaceae</taxon>
        <taxon>Shewanella</taxon>
    </lineage>
</organism>
<dbReference type="GO" id="GO:0009245">
    <property type="term" value="P:lipid A biosynthetic process"/>
    <property type="evidence" value="ECO:0007669"/>
    <property type="project" value="UniProtKB-UniRule"/>
</dbReference>
<dbReference type="RefSeq" id="WP_140234615.1">
    <property type="nucleotide sequence ID" value="NZ_CP041036.1"/>
</dbReference>
<evidence type="ECO:0000313" key="12">
    <source>
        <dbReference type="EMBL" id="QDE31840.1"/>
    </source>
</evidence>
<evidence type="ECO:0000256" key="2">
    <source>
        <dbReference type="ARBA" id="ARBA00007868"/>
    </source>
</evidence>
<comment type="function">
    <text evidence="1 11">Condensation of UDP-2,3-diacylglucosamine and 2,3-diacylglucosamine-1-phosphate to form lipid A disaccharide, a precursor of lipid A, a phosphorylated glycolipid that anchors the lipopolysaccharide to the outer membrane of the cell.</text>
</comment>
<protein>
    <recommendedName>
        <fullName evidence="4 11">Lipid-A-disaccharide synthase</fullName>
        <ecNumber evidence="3 11">2.4.1.182</ecNumber>
    </recommendedName>
</protein>
<comment type="pathway">
    <text evidence="11">Bacterial outer membrane biogenesis; LPS lipid A biosynthesis.</text>
</comment>
<dbReference type="InterPro" id="IPR003835">
    <property type="entry name" value="Glyco_trans_19"/>
</dbReference>
<keyword evidence="13" id="KW-1185">Reference proteome</keyword>
<sequence length="382" mass="42095">MTHTSQKVFAIVAGEISGDILGAGLVNSLKQRYPDARFIGIGGPRMQALGFESLFPMEELSIMGLVEVLSHLPRLLHIRSSLVEQITELAPDCFIGIDAPDFNIGLELKLKAKGIKTVHYVSPSVWAWRPKRIFKIAKATNMVLSLLPFEKAFYDQHQVPCTFVGHTLADDIPMHSDKLVARQLLGLDPNAEYLAILPGSRGGELKQLAEPFVKAAQLVKQAYPDIKFVTPVVNDARRQQFIAALEEFAPDLDVTIIEGQSREVMAAADCILLASGTATLEAMLVKRPMVVSYRVSQITYAIGIRMMKIKNFSLPNLLANETIVPELMQANCQPQLIADAVIKQLNQDFAPLNARFEKLHQLLKCNASERAADAVVALIETS</sequence>
<keyword evidence="5 11" id="KW-0444">Lipid biosynthesis</keyword>
<evidence type="ECO:0000256" key="8">
    <source>
        <dbReference type="ARBA" id="ARBA00022679"/>
    </source>
</evidence>
<comment type="catalytic activity">
    <reaction evidence="10 11">
        <text>a lipid X + a UDP-2-N,3-O-bis[(3R)-3-hydroxyacyl]-alpha-D-glucosamine = a lipid A disaccharide + UDP + H(+)</text>
        <dbReference type="Rhea" id="RHEA:67828"/>
        <dbReference type="ChEBI" id="CHEBI:15378"/>
        <dbReference type="ChEBI" id="CHEBI:58223"/>
        <dbReference type="ChEBI" id="CHEBI:137748"/>
        <dbReference type="ChEBI" id="CHEBI:176338"/>
        <dbReference type="ChEBI" id="CHEBI:176343"/>
        <dbReference type="EC" id="2.4.1.182"/>
    </reaction>
</comment>
<dbReference type="KEGG" id="spol:FH971_13250"/>
<comment type="similarity">
    <text evidence="2 11">Belongs to the LpxB family.</text>
</comment>
<evidence type="ECO:0000256" key="3">
    <source>
        <dbReference type="ARBA" id="ARBA00012687"/>
    </source>
</evidence>
<dbReference type="Proteomes" id="UP000319809">
    <property type="component" value="Chromosome"/>
</dbReference>
<dbReference type="GO" id="GO:0016020">
    <property type="term" value="C:membrane"/>
    <property type="evidence" value="ECO:0007669"/>
    <property type="project" value="GOC"/>
</dbReference>
<dbReference type="EC" id="2.4.1.182" evidence="3 11"/>
<dbReference type="CDD" id="cd01635">
    <property type="entry name" value="Glycosyltransferase_GTB-type"/>
    <property type="match status" value="1"/>
</dbReference>
<evidence type="ECO:0000256" key="5">
    <source>
        <dbReference type="ARBA" id="ARBA00022516"/>
    </source>
</evidence>
<dbReference type="AlphaFoldDB" id="A0A4Y5YGB6"/>
<reference evidence="12 13" key="1">
    <citation type="submission" date="2019-06" db="EMBL/GenBank/DDBJ databases">
        <title>The genome of Shewanella sp. SM1901.</title>
        <authorList>
            <person name="Cha Q."/>
        </authorList>
    </citation>
    <scope>NUCLEOTIDE SEQUENCE [LARGE SCALE GENOMIC DNA]</scope>
    <source>
        <strain evidence="12 13">SM1901</strain>
    </source>
</reference>
<dbReference type="HAMAP" id="MF_00392">
    <property type="entry name" value="LpxB"/>
    <property type="match status" value="1"/>
</dbReference>
<dbReference type="PANTHER" id="PTHR30372:SF4">
    <property type="entry name" value="LIPID-A-DISACCHARIDE SYNTHASE, MITOCHONDRIAL-RELATED"/>
    <property type="match status" value="1"/>
</dbReference>
<dbReference type="Pfam" id="PF02684">
    <property type="entry name" value="LpxB"/>
    <property type="match status" value="1"/>
</dbReference>
<evidence type="ECO:0000256" key="9">
    <source>
        <dbReference type="ARBA" id="ARBA00023098"/>
    </source>
</evidence>
<evidence type="ECO:0000256" key="6">
    <source>
        <dbReference type="ARBA" id="ARBA00022556"/>
    </source>
</evidence>
<dbReference type="EMBL" id="CP041036">
    <property type="protein sequence ID" value="QDE31840.1"/>
    <property type="molecule type" value="Genomic_DNA"/>
</dbReference>
<dbReference type="UniPathway" id="UPA00973"/>
<evidence type="ECO:0000256" key="1">
    <source>
        <dbReference type="ARBA" id="ARBA00002056"/>
    </source>
</evidence>
<dbReference type="PANTHER" id="PTHR30372">
    <property type="entry name" value="LIPID-A-DISACCHARIDE SYNTHASE"/>
    <property type="match status" value="1"/>
</dbReference>
<evidence type="ECO:0000313" key="13">
    <source>
        <dbReference type="Proteomes" id="UP000319809"/>
    </source>
</evidence>
<gene>
    <name evidence="11" type="primary">lpxB</name>
    <name evidence="12" type="ORF">FH971_13250</name>
</gene>
<keyword evidence="9 11" id="KW-0443">Lipid metabolism</keyword>
<dbReference type="SUPFAM" id="SSF53756">
    <property type="entry name" value="UDP-Glycosyltransferase/glycogen phosphorylase"/>
    <property type="match status" value="1"/>
</dbReference>
<proteinExistence type="inferred from homology"/>
<evidence type="ECO:0000256" key="7">
    <source>
        <dbReference type="ARBA" id="ARBA00022676"/>
    </source>
</evidence>
<dbReference type="NCBIfam" id="TIGR00215">
    <property type="entry name" value="lpxB"/>
    <property type="match status" value="1"/>
</dbReference>
<name>A0A4Y5YGB6_9GAMM</name>
<evidence type="ECO:0000256" key="10">
    <source>
        <dbReference type="ARBA" id="ARBA00048975"/>
    </source>
</evidence>
<accession>A0A4Y5YGB6</accession>
<evidence type="ECO:0000256" key="11">
    <source>
        <dbReference type="HAMAP-Rule" id="MF_00392"/>
    </source>
</evidence>